<dbReference type="Proteomes" id="UP001156881">
    <property type="component" value="Unassembled WGS sequence"/>
</dbReference>
<reference evidence="2" key="1">
    <citation type="journal article" date="2014" name="Int. J. Syst. Evol. Microbiol.">
        <title>Complete genome of a new Firmicutes species belonging to the dominant human colonic microbiota ('Ruminococcus bicirculans') reveals two chromosomes and a selective capacity to utilize plant glucans.</title>
        <authorList>
            <consortium name="NISC Comparative Sequencing Program"/>
            <person name="Wegmann U."/>
            <person name="Louis P."/>
            <person name="Goesmann A."/>
            <person name="Henrissat B."/>
            <person name="Duncan S.H."/>
            <person name="Flint H.J."/>
        </authorList>
    </citation>
    <scope>NUCLEOTIDE SEQUENCE</scope>
    <source>
        <strain evidence="2">NBRC 107710</strain>
    </source>
</reference>
<accession>A0A7W6ALV0</accession>
<dbReference type="Proteomes" id="UP000517759">
    <property type="component" value="Unassembled WGS sequence"/>
</dbReference>
<dbReference type="Gene3D" id="2.60.120.1140">
    <property type="entry name" value="Protein of unknown function DUF192"/>
    <property type="match status" value="1"/>
</dbReference>
<gene>
    <name evidence="2" type="ORF">GCM10007884_37230</name>
    <name evidence="3" type="ORF">GGR33_002533</name>
</gene>
<reference evidence="5" key="2">
    <citation type="journal article" date="2019" name="Int. J. Syst. Evol. Microbiol.">
        <title>The Global Catalogue of Microorganisms (GCM) 10K type strain sequencing project: providing services to taxonomists for standard genome sequencing and annotation.</title>
        <authorList>
            <consortium name="The Broad Institute Genomics Platform"/>
            <consortium name="The Broad Institute Genome Sequencing Center for Infectious Disease"/>
            <person name="Wu L."/>
            <person name="Ma J."/>
        </authorList>
    </citation>
    <scope>NUCLEOTIDE SEQUENCE [LARGE SCALE GENOMIC DNA]</scope>
    <source>
        <strain evidence="5">NBRC 107710</strain>
    </source>
</reference>
<dbReference type="EMBL" id="BSPG01000026">
    <property type="protein sequence ID" value="GLS45732.1"/>
    <property type="molecule type" value="Genomic_DNA"/>
</dbReference>
<dbReference type="InterPro" id="IPR003795">
    <property type="entry name" value="DUF192"/>
</dbReference>
<organism evidence="3 4">
    <name type="scientific">Methylobacterium brachythecii</name>
    <dbReference type="NCBI Taxonomy" id="1176177"/>
    <lineage>
        <taxon>Bacteria</taxon>
        <taxon>Pseudomonadati</taxon>
        <taxon>Pseudomonadota</taxon>
        <taxon>Alphaproteobacteria</taxon>
        <taxon>Hyphomicrobiales</taxon>
        <taxon>Methylobacteriaceae</taxon>
        <taxon>Methylobacterium</taxon>
    </lineage>
</organism>
<dbReference type="Pfam" id="PF02643">
    <property type="entry name" value="DUF192"/>
    <property type="match status" value="1"/>
</dbReference>
<evidence type="ECO:0000313" key="4">
    <source>
        <dbReference type="Proteomes" id="UP000517759"/>
    </source>
</evidence>
<dbReference type="InterPro" id="IPR006311">
    <property type="entry name" value="TAT_signal"/>
</dbReference>
<sequence>MVSSPLRRRAVLALAAALLAAPQFAPSARAVTPVDDMAAARTEPLSIASKNGRHAFKVEVMRTDSDRGRGLMFRKSLAADRGMLFDFEQVQEVNMWMKNTYLPLDMVFIRADGTVARVASDTEPFSTRVIPSGEPVLAVLEVNAGTAAKLGIRPGDRVEHTMFKGRP</sequence>
<dbReference type="RefSeq" id="WP_183505568.1">
    <property type="nucleotide sequence ID" value="NZ_BSPG01000026.1"/>
</dbReference>
<dbReference type="EMBL" id="JACIDN010000004">
    <property type="protein sequence ID" value="MBB3903031.1"/>
    <property type="molecule type" value="Genomic_DNA"/>
</dbReference>
<reference evidence="3 4" key="3">
    <citation type="submission" date="2020-08" db="EMBL/GenBank/DDBJ databases">
        <title>Genomic Encyclopedia of Type Strains, Phase IV (KMG-IV): sequencing the most valuable type-strain genomes for metagenomic binning, comparative biology and taxonomic classification.</title>
        <authorList>
            <person name="Goeker M."/>
        </authorList>
    </citation>
    <scope>NUCLEOTIDE SEQUENCE [LARGE SCALE GENOMIC DNA]</scope>
    <source>
        <strain evidence="3 4">DSM 24105</strain>
    </source>
</reference>
<keyword evidence="5" id="KW-1185">Reference proteome</keyword>
<dbReference type="PROSITE" id="PS51318">
    <property type="entry name" value="TAT"/>
    <property type="match status" value="1"/>
</dbReference>
<reference evidence="2" key="4">
    <citation type="submission" date="2023-01" db="EMBL/GenBank/DDBJ databases">
        <title>Draft genome sequence of Methylobacterium brachythecii strain NBRC 107710.</title>
        <authorList>
            <person name="Sun Q."/>
            <person name="Mori K."/>
        </authorList>
    </citation>
    <scope>NUCLEOTIDE SEQUENCE</scope>
    <source>
        <strain evidence="2">NBRC 107710</strain>
    </source>
</reference>
<evidence type="ECO:0000313" key="3">
    <source>
        <dbReference type="EMBL" id="MBB3903031.1"/>
    </source>
</evidence>
<comment type="caution">
    <text evidence="3">The sequence shown here is derived from an EMBL/GenBank/DDBJ whole genome shotgun (WGS) entry which is preliminary data.</text>
</comment>
<dbReference type="PANTHER" id="PTHR37953:SF1">
    <property type="entry name" value="UPF0127 PROTEIN MJ1496"/>
    <property type="match status" value="1"/>
</dbReference>
<evidence type="ECO:0000313" key="5">
    <source>
        <dbReference type="Proteomes" id="UP001156881"/>
    </source>
</evidence>
<protein>
    <recommendedName>
        <fullName evidence="6">DUF192 domain-containing protein</fullName>
    </recommendedName>
</protein>
<evidence type="ECO:0000256" key="1">
    <source>
        <dbReference type="SAM" id="SignalP"/>
    </source>
</evidence>
<evidence type="ECO:0000313" key="2">
    <source>
        <dbReference type="EMBL" id="GLS45732.1"/>
    </source>
</evidence>
<dbReference type="PANTHER" id="PTHR37953">
    <property type="entry name" value="UPF0127 PROTEIN MJ1496"/>
    <property type="match status" value="1"/>
</dbReference>
<dbReference type="InterPro" id="IPR038695">
    <property type="entry name" value="Saro_0823-like_sf"/>
</dbReference>
<feature type="signal peptide" evidence="1">
    <location>
        <begin position="1"/>
        <end position="25"/>
    </location>
</feature>
<evidence type="ECO:0008006" key="6">
    <source>
        <dbReference type="Google" id="ProtNLM"/>
    </source>
</evidence>
<feature type="chain" id="PRO_5030980524" description="DUF192 domain-containing protein" evidence="1">
    <location>
        <begin position="26"/>
        <end position="167"/>
    </location>
</feature>
<dbReference type="AlphaFoldDB" id="A0A7W6ALV0"/>
<keyword evidence="1" id="KW-0732">Signal</keyword>
<proteinExistence type="predicted"/>
<name>A0A7W6ALV0_9HYPH</name>